<comment type="caution">
    <text evidence="1">The sequence shown here is derived from an EMBL/GenBank/DDBJ whole genome shotgun (WGS) entry which is preliminary data.</text>
</comment>
<protein>
    <recommendedName>
        <fullName evidence="3">No apical meristem-associated C-terminal domain-containing protein</fullName>
    </recommendedName>
</protein>
<dbReference type="PANTHER" id="PTHR45125">
    <property type="entry name" value="F21J9.4-RELATED"/>
    <property type="match status" value="1"/>
</dbReference>
<evidence type="ECO:0008006" key="3">
    <source>
        <dbReference type="Google" id="ProtNLM"/>
    </source>
</evidence>
<reference evidence="1 2" key="1">
    <citation type="submission" date="2024-04" db="EMBL/GenBank/DDBJ databases">
        <title>genome sequences of Mucor flavus KT1a and Helicostylum pulchrum KT1b strains isolated from the surface of a dry-aged beef.</title>
        <authorList>
            <person name="Toyotome T."/>
            <person name="Hosono M."/>
            <person name="Torimaru M."/>
            <person name="Fukuda K."/>
            <person name="Mikami N."/>
        </authorList>
    </citation>
    <scope>NUCLEOTIDE SEQUENCE [LARGE SCALE GENOMIC DNA]</scope>
    <source>
        <strain evidence="1 2">KT1a</strain>
    </source>
</reference>
<sequence>MDLTNRWTIIDEAVLKFSGFYQQAQYTQFNAVKKEIYTTSAMYQRGSGKPFDLAHCWDILRKAPRWTTQGDRMSMPRPIGTKRVKVAQANKKKSETVRKALGKRLLEENAMKESLDTLAKVSQERRDLEFMLIDTSGIVDPVYRLKIQKKNKMKYLIVLKRKRSKRRL</sequence>
<evidence type="ECO:0000313" key="2">
    <source>
        <dbReference type="Proteomes" id="UP001473302"/>
    </source>
</evidence>
<evidence type="ECO:0000313" key="1">
    <source>
        <dbReference type="EMBL" id="GAA5816735.1"/>
    </source>
</evidence>
<dbReference type="PANTHER" id="PTHR45125:SF3">
    <property type="entry name" value="NO-APICAL-MERISTEM-ASSOCIATED CARBOXY-TERMINAL DOMAIN PROTEIN"/>
    <property type="match status" value="1"/>
</dbReference>
<dbReference type="EMBL" id="BAABUK010000034">
    <property type="protein sequence ID" value="GAA5816735.1"/>
    <property type="molecule type" value="Genomic_DNA"/>
</dbReference>
<keyword evidence="2" id="KW-1185">Reference proteome</keyword>
<dbReference type="Proteomes" id="UP001473302">
    <property type="component" value="Unassembled WGS sequence"/>
</dbReference>
<organism evidence="1 2">
    <name type="scientific">Mucor flavus</name>
    <dbReference type="NCBI Taxonomy" id="439312"/>
    <lineage>
        <taxon>Eukaryota</taxon>
        <taxon>Fungi</taxon>
        <taxon>Fungi incertae sedis</taxon>
        <taxon>Mucoromycota</taxon>
        <taxon>Mucoromycotina</taxon>
        <taxon>Mucoromycetes</taxon>
        <taxon>Mucorales</taxon>
        <taxon>Mucorineae</taxon>
        <taxon>Mucoraceae</taxon>
        <taxon>Mucor</taxon>
    </lineage>
</organism>
<name>A0ABP9ZC84_9FUNG</name>
<proteinExistence type="predicted"/>
<accession>A0ABP9ZC84</accession>
<gene>
    <name evidence="1" type="ORF">MFLAVUS_010267</name>
</gene>